<keyword evidence="1" id="KW-0472">Membrane</keyword>
<reference evidence="2 3" key="1">
    <citation type="submission" date="2017-06" db="EMBL/GenBank/DDBJ databases">
        <authorList>
            <consortium name="Pathogen Informatics"/>
        </authorList>
    </citation>
    <scope>NUCLEOTIDE SEQUENCE [LARGE SCALE GENOMIC DNA]</scope>
    <source>
        <strain evidence="2 3">NCTC12947</strain>
    </source>
</reference>
<organism evidence="2 3">
    <name type="scientific">Capnocytophaga haemolytica</name>
    <dbReference type="NCBI Taxonomy" id="45243"/>
    <lineage>
        <taxon>Bacteria</taxon>
        <taxon>Pseudomonadati</taxon>
        <taxon>Bacteroidota</taxon>
        <taxon>Flavobacteriia</taxon>
        <taxon>Flavobacteriales</taxon>
        <taxon>Flavobacteriaceae</taxon>
        <taxon>Capnocytophaga</taxon>
    </lineage>
</organism>
<dbReference type="AlphaFoldDB" id="A0AAX2GYF2"/>
<keyword evidence="1" id="KW-0812">Transmembrane</keyword>
<keyword evidence="1" id="KW-1133">Transmembrane helix</keyword>
<evidence type="ECO:0000313" key="2">
    <source>
        <dbReference type="EMBL" id="SNV11720.1"/>
    </source>
</evidence>
<dbReference type="EMBL" id="LT906449">
    <property type="protein sequence ID" value="SNV11720.1"/>
    <property type="molecule type" value="Genomic_DNA"/>
</dbReference>
<sequence>MNNKKVLLRCAIGLFIFNYTSLCTIRYALYTVHYALYTVHYP</sequence>
<proteinExistence type="predicted"/>
<feature type="transmembrane region" description="Helical" evidence="1">
    <location>
        <begin position="7"/>
        <end position="29"/>
    </location>
</feature>
<name>A0AAX2GYF2_9FLAO</name>
<accession>A0AAX2GYF2</accession>
<gene>
    <name evidence="2" type="ORF">SAMEA44541418_01451</name>
</gene>
<evidence type="ECO:0000256" key="1">
    <source>
        <dbReference type="SAM" id="Phobius"/>
    </source>
</evidence>
<dbReference type="Proteomes" id="UP000215539">
    <property type="component" value="Chromosome 1"/>
</dbReference>
<evidence type="ECO:0000313" key="3">
    <source>
        <dbReference type="Proteomes" id="UP000215539"/>
    </source>
</evidence>
<protein>
    <submittedName>
        <fullName evidence="2">Uncharacterized protein</fullName>
    </submittedName>
</protein>